<comment type="caution">
    <text evidence="11">The sequence shown here is derived from an EMBL/GenBank/DDBJ whole genome shotgun (WGS) entry which is preliminary data.</text>
</comment>
<evidence type="ECO:0000256" key="4">
    <source>
        <dbReference type="ARBA" id="ARBA00022833"/>
    </source>
</evidence>
<dbReference type="InterPro" id="IPR013087">
    <property type="entry name" value="Znf_C2H2_type"/>
</dbReference>
<dbReference type="GO" id="GO:0006357">
    <property type="term" value="P:regulation of transcription by RNA polymerase II"/>
    <property type="evidence" value="ECO:0007669"/>
    <property type="project" value="TreeGrafter"/>
</dbReference>
<evidence type="ECO:0000256" key="2">
    <source>
        <dbReference type="ARBA" id="ARBA00022723"/>
    </source>
</evidence>
<feature type="compositionally biased region" description="Acidic residues" evidence="9">
    <location>
        <begin position="526"/>
        <end position="602"/>
    </location>
</feature>
<evidence type="ECO:0000256" key="3">
    <source>
        <dbReference type="ARBA" id="ARBA00022771"/>
    </source>
</evidence>
<dbReference type="EMBL" id="JANBVO010000009">
    <property type="protein sequence ID" value="KAJ9149947.1"/>
    <property type="molecule type" value="Genomic_DNA"/>
</dbReference>
<keyword evidence="12" id="KW-1185">Reference proteome</keyword>
<evidence type="ECO:0000256" key="7">
    <source>
        <dbReference type="ARBA" id="ARBA00023242"/>
    </source>
</evidence>
<sequence>MAHSPGSAMAGQPLPPIPGAVLRFKNAGTSNVSEFDEACARDASENTRYCAEMPFNTGNPGSDYIAMAWANRFTRYRVLKRGEDVKTTPDPGSVIDFVRLNAMTIKGGGPDGAVAFKTVETGMNLLIQWASFVYPDFPDKFGSHWKNRSSVLLRNLLHDGVLTKECTGKEKQWITSDVIEKMVRAMLLDGVERGTLCWDALVMKTLSLLLLSALCARVGDVHRARFYQGFECLCWGHIKIRMNTRDGKKLTATITLKYEKGHKDDPQTNRLVEVKEFDDPEYNCSCLIKLLLVHALRTGAVSQTSWQQLRNAIEATPSKRLTWTHPKRPVICAMAGISKKLLLRRPATVTLPRRALDEAGQAIGLLTRVSTHDIRRGAALEISHLPPGTTASGVEAARRALGHSYAAMAAGVTERYIGHSLEDTWEARVKNRESLPQSAERTLDFAPGPYRPKRKHRSDEVVAQCHQMELDPESLRCRKKARAALRKAHYDAWLDAEKTASMTPQTVQSRGNRARRLAEPSTSDSYTDDSDSESEDDDSESDADGAESDDDDSESNADGAESEDDDSENDDDCTESEDDDSESNADGAESEDDDPEGEDETVDPALSSLQSTIFRTAHPSSAPETQLGNISAATPDVKELLSVARHPILDAPPNQFATYLSRVNIYTWEHTMPGLPPCAKRGNSREEPTRRMYRCTVEGCDEEFLNELWRDRHAGTCDAAVRLQYQFPCVTCGRRYETEDQLRTHEKEHGWSPTTCTWPGCADQTVFYTRAEMRSHYSQIHHDLPRDCWVQGCNAKIFATPSNLKAHMRYAHPEVTEEELGRIIPKQKRAAHKKEGFQPQRCSFPRCQHQVVFASRSQYRYHLKVHKVKGDTLDSYIDDDPEPMEPTTPPRTRARQYTAQQCSHPGCRSHETFQHRHKYAAHLETMHGVWRDEDVKLFVM</sequence>
<evidence type="ECO:0000256" key="1">
    <source>
        <dbReference type="ARBA" id="ARBA00004123"/>
    </source>
</evidence>
<dbReference type="AlphaFoldDB" id="A0AA38RXN5"/>
<comment type="subcellular location">
    <subcellularLocation>
        <location evidence="1">Nucleus</location>
    </subcellularLocation>
</comment>
<reference evidence="11" key="1">
    <citation type="submission" date="2022-07" db="EMBL/GenBank/DDBJ databases">
        <title>Fungi with potential for degradation of polypropylene.</title>
        <authorList>
            <person name="Gostincar C."/>
        </authorList>
    </citation>
    <scope>NUCLEOTIDE SEQUENCE</scope>
    <source>
        <strain evidence="11">EXF-13308</strain>
    </source>
</reference>
<evidence type="ECO:0000256" key="5">
    <source>
        <dbReference type="ARBA" id="ARBA00023015"/>
    </source>
</evidence>
<feature type="domain" description="C2H2-type" evidence="10">
    <location>
        <begin position="727"/>
        <end position="749"/>
    </location>
</feature>
<evidence type="ECO:0000256" key="9">
    <source>
        <dbReference type="SAM" id="MobiDB-lite"/>
    </source>
</evidence>
<dbReference type="PANTHER" id="PTHR46179:SF13">
    <property type="entry name" value="C2H2-TYPE DOMAIN-CONTAINING PROTEIN"/>
    <property type="match status" value="1"/>
</dbReference>
<dbReference type="PANTHER" id="PTHR46179">
    <property type="entry name" value="ZINC FINGER PROTEIN"/>
    <property type="match status" value="1"/>
</dbReference>
<dbReference type="GO" id="GO:0005634">
    <property type="term" value="C:nucleus"/>
    <property type="evidence" value="ECO:0007669"/>
    <property type="project" value="UniProtKB-SubCell"/>
</dbReference>
<feature type="compositionally biased region" description="Polar residues" evidence="9">
    <location>
        <begin position="501"/>
        <end position="511"/>
    </location>
</feature>
<dbReference type="PROSITE" id="PS50157">
    <property type="entry name" value="ZINC_FINGER_C2H2_2"/>
    <property type="match status" value="1"/>
</dbReference>
<dbReference type="PROSITE" id="PS00028">
    <property type="entry name" value="ZINC_FINGER_C2H2_1"/>
    <property type="match status" value="1"/>
</dbReference>
<gene>
    <name evidence="11" type="ORF">NKR23_g4020</name>
</gene>
<dbReference type="Gene3D" id="3.30.160.60">
    <property type="entry name" value="Classic Zinc Finger"/>
    <property type="match status" value="1"/>
</dbReference>
<organism evidence="11 12">
    <name type="scientific">Pleurostoma richardsiae</name>
    <dbReference type="NCBI Taxonomy" id="41990"/>
    <lineage>
        <taxon>Eukaryota</taxon>
        <taxon>Fungi</taxon>
        <taxon>Dikarya</taxon>
        <taxon>Ascomycota</taxon>
        <taxon>Pezizomycotina</taxon>
        <taxon>Sordariomycetes</taxon>
        <taxon>Sordariomycetidae</taxon>
        <taxon>Calosphaeriales</taxon>
        <taxon>Pleurostomataceae</taxon>
        <taxon>Pleurostoma</taxon>
    </lineage>
</organism>
<keyword evidence="3 8" id="KW-0863">Zinc-finger</keyword>
<feature type="region of interest" description="Disordered" evidence="9">
    <location>
        <begin position="874"/>
        <end position="894"/>
    </location>
</feature>
<accession>A0AA38RXN5</accession>
<name>A0AA38RXN5_9PEZI</name>
<dbReference type="InterPro" id="IPR051061">
    <property type="entry name" value="Zinc_finger_trans_reg"/>
</dbReference>
<evidence type="ECO:0000313" key="12">
    <source>
        <dbReference type="Proteomes" id="UP001174694"/>
    </source>
</evidence>
<dbReference type="GO" id="GO:0008270">
    <property type="term" value="F:zinc ion binding"/>
    <property type="evidence" value="ECO:0007669"/>
    <property type="project" value="UniProtKB-KW"/>
</dbReference>
<feature type="region of interest" description="Disordered" evidence="9">
    <location>
        <begin position="501"/>
        <end position="603"/>
    </location>
</feature>
<evidence type="ECO:0000256" key="6">
    <source>
        <dbReference type="ARBA" id="ARBA00023163"/>
    </source>
</evidence>
<feature type="region of interest" description="Disordered" evidence="9">
    <location>
        <begin position="433"/>
        <end position="458"/>
    </location>
</feature>
<dbReference type="Proteomes" id="UP001174694">
    <property type="component" value="Unassembled WGS sequence"/>
</dbReference>
<keyword evidence="5" id="KW-0805">Transcription regulation</keyword>
<keyword evidence="2" id="KW-0479">Metal-binding</keyword>
<keyword evidence="7" id="KW-0539">Nucleus</keyword>
<keyword evidence="4" id="KW-0862">Zinc</keyword>
<dbReference type="SMART" id="SM00355">
    <property type="entry name" value="ZnF_C2H2"/>
    <property type="match status" value="6"/>
</dbReference>
<evidence type="ECO:0000256" key="8">
    <source>
        <dbReference type="PROSITE-ProRule" id="PRU00042"/>
    </source>
</evidence>
<evidence type="ECO:0000313" key="11">
    <source>
        <dbReference type="EMBL" id="KAJ9149947.1"/>
    </source>
</evidence>
<keyword evidence="6" id="KW-0804">Transcription</keyword>
<proteinExistence type="predicted"/>
<protein>
    <recommendedName>
        <fullName evidence="10">C2H2-type domain-containing protein</fullName>
    </recommendedName>
</protein>
<evidence type="ECO:0000259" key="10">
    <source>
        <dbReference type="PROSITE" id="PS50157"/>
    </source>
</evidence>